<dbReference type="AlphaFoldDB" id="A0A918FAA1"/>
<dbReference type="PROSITE" id="PS51832">
    <property type="entry name" value="HD_GYP"/>
    <property type="match status" value="1"/>
</dbReference>
<reference evidence="3" key="1">
    <citation type="journal article" date="2014" name="Int. J. Syst. Evol. Microbiol.">
        <title>Complete genome sequence of Corynebacterium casei LMG S-19264T (=DSM 44701T), isolated from a smear-ripened cheese.</title>
        <authorList>
            <consortium name="US DOE Joint Genome Institute (JGI-PGF)"/>
            <person name="Walter F."/>
            <person name="Albersmeier A."/>
            <person name="Kalinowski J."/>
            <person name="Ruckert C."/>
        </authorList>
    </citation>
    <scope>NUCLEOTIDE SEQUENCE</scope>
    <source>
        <strain evidence="3">JCM 31311</strain>
    </source>
</reference>
<feature type="domain" description="HD-GYP" evidence="2">
    <location>
        <begin position="849"/>
        <end position="1045"/>
    </location>
</feature>
<dbReference type="RefSeq" id="WP_189092258.1">
    <property type="nucleotide sequence ID" value="NZ_BMQL01000032.1"/>
</dbReference>
<dbReference type="SMART" id="SM00267">
    <property type="entry name" value="GGDEF"/>
    <property type="match status" value="1"/>
</dbReference>
<dbReference type="InterPro" id="IPR000160">
    <property type="entry name" value="GGDEF_dom"/>
</dbReference>
<dbReference type="InterPro" id="IPR003607">
    <property type="entry name" value="HD/PDEase_dom"/>
</dbReference>
<gene>
    <name evidence="3" type="ORF">GCM10008957_39920</name>
</gene>
<dbReference type="InterPro" id="IPR052020">
    <property type="entry name" value="Cyclic_di-GMP/3'3'-cGAMP_PDE"/>
</dbReference>
<dbReference type="Pfam" id="PF00990">
    <property type="entry name" value="GGDEF"/>
    <property type="match status" value="1"/>
</dbReference>
<dbReference type="CDD" id="cd01949">
    <property type="entry name" value="GGDEF"/>
    <property type="match status" value="1"/>
</dbReference>
<reference evidence="3" key="2">
    <citation type="submission" date="2020-09" db="EMBL/GenBank/DDBJ databases">
        <authorList>
            <person name="Sun Q."/>
            <person name="Ohkuma M."/>
        </authorList>
    </citation>
    <scope>NUCLEOTIDE SEQUENCE</scope>
    <source>
        <strain evidence="3">JCM 31311</strain>
    </source>
</reference>
<dbReference type="InterPro" id="IPR029787">
    <property type="entry name" value="Nucleotide_cyclase"/>
</dbReference>
<dbReference type="SUPFAM" id="SSF109604">
    <property type="entry name" value="HD-domain/PDEase-like"/>
    <property type="match status" value="1"/>
</dbReference>
<dbReference type="Pfam" id="PF13487">
    <property type="entry name" value="HD_5"/>
    <property type="match status" value="1"/>
</dbReference>
<dbReference type="Gene3D" id="3.30.70.270">
    <property type="match status" value="1"/>
</dbReference>
<dbReference type="NCBIfam" id="TIGR00254">
    <property type="entry name" value="GGDEF"/>
    <property type="match status" value="1"/>
</dbReference>
<accession>A0A918FAA1</accession>
<dbReference type="EMBL" id="BMQL01000032">
    <property type="protein sequence ID" value="GGR24137.1"/>
    <property type="molecule type" value="Genomic_DNA"/>
</dbReference>
<dbReference type="Gene3D" id="3.30.450.40">
    <property type="match status" value="4"/>
</dbReference>
<dbReference type="SMART" id="SM00065">
    <property type="entry name" value="GAF"/>
    <property type="match status" value="3"/>
</dbReference>
<dbReference type="InterPro" id="IPR043128">
    <property type="entry name" value="Rev_trsase/Diguanyl_cyclase"/>
</dbReference>
<protein>
    <recommendedName>
        <fullName evidence="5">Diguanylate cyclase</fullName>
    </recommendedName>
</protein>
<evidence type="ECO:0000313" key="3">
    <source>
        <dbReference type="EMBL" id="GGR24137.1"/>
    </source>
</evidence>
<proteinExistence type="predicted"/>
<dbReference type="InterPro" id="IPR003018">
    <property type="entry name" value="GAF"/>
</dbReference>
<dbReference type="Pfam" id="PF01590">
    <property type="entry name" value="GAF"/>
    <property type="match status" value="1"/>
</dbReference>
<evidence type="ECO:0000313" key="4">
    <source>
        <dbReference type="Proteomes" id="UP000603865"/>
    </source>
</evidence>
<dbReference type="SUPFAM" id="SSF55781">
    <property type="entry name" value="GAF domain-like"/>
    <property type="match status" value="4"/>
</dbReference>
<name>A0A918FAA1_9DEIO</name>
<dbReference type="InterPro" id="IPR037522">
    <property type="entry name" value="HD_GYP_dom"/>
</dbReference>
<dbReference type="PANTHER" id="PTHR45228">
    <property type="entry name" value="CYCLIC DI-GMP PHOSPHODIESTERASE TM_0186-RELATED"/>
    <property type="match status" value="1"/>
</dbReference>
<dbReference type="PANTHER" id="PTHR45228:SF8">
    <property type="entry name" value="TWO-COMPONENT RESPONSE REGULATOR-RELATED"/>
    <property type="match status" value="1"/>
</dbReference>
<feature type="domain" description="GGDEF" evidence="1">
    <location>
        <begin position="195"/>
        <end position="324"/>
    </location>
</feature>
<keyword evidence="4" id="KW-1185">Reference proteome</keyword>
<dbReference type="Pfam" id="PF13185">
    <property type="entry name" value="GAF_2"/>
    <property type="match status" value="1"/>
</dbReference>
<organism evidence="3 4">
    <name type="scientific">Deinococcus ruber</name>
    <dbReference type="NCBI Taxonomy" id="1848197"/>
    <lineage>
        <taxon>Bacteria</taxon>
        <taxon>Thermotogati</taxon>
        <taxon>Deinococcota</taxon>
        <taxon>Deinococci</taxon>
        <taxon>Deinococcales</taxon>
        <taxon>Deinococcaceae</taxon>
        <taxon>Deinococcus</taxon>
    </lineage>
</organism>
<sequence>MNDYNRHRFTPLPPDDGLGAPLEEQLGRIIRTAVRLFNVGTVQISRMDEARWQLSSGFGRRASFSLTEELVGGLHHPAVVEVPDLLLVPALKAHPLVAGPEALRSCAAVPLFTEAGARLGTFCLLDAAPRRPMSPGEQAALLDLAGMVMSVLSHRDALAIRAAELRRRASQDLLTGLPNRRAFEDAFERAINAGEPFRLLLLDLDELKRVNDTQGHAQGDFLLARFAQALQDEFGRECEIYRWGGDEFVMLCGGGPQMLSGVRLGVDRVEQQVGGSGLLGAYASVGVADFPLDTEAPNDLLRLADQRMLREKAARRAARGLNGLHPDGQPTNWSGELLWQVLRATAALTSADQVIDQSGWQAFLEAAVAALPGAEAGSLYVLDGAMFILQAQVGFSAALLGAGRSPATMRRWHGSEGWELGTARVLRGSTALRARSYDYERWPHGAAAASMDDLCAVQLLRANLLVPVMVQGQIVAALNLDNLRFEQAFSPDEVQMAEEFARQAAAILAAHDRRAREAARTQELEVLAHANAALNTVQRPEEIEQILVAETRALLRTEHVVFARSEEEQETRSLRLVSASGMYAGFSPDVVPDGQGVAWHALQLQDVIHVPRILEDERIYQGGELIDGALIVAPLTRAAGSPLGALVAARAAPSSFSALDGRLLGALASVGVTAFERLQAAEKERLRSRELQMLAELSQHAGLGHDSRAVAEQCLAACRSFLGADFAMFSRSDGTLIETQGTPGASDIRLSAEQRHTQMHQLGLACLSAADGATHRYPATAEAHSDLVAAGVQALVKVPVLERGRRVGVVALLWFRPLSALPESAVLLMNRSAELIGQVLDREANIADLEGTREGALLTLGMALELRDFETAGHTQRVVSLAMSIARCLGIDAAALADLQVGAYLHDIGKLAVPDAILLKPGKLDADEWAMMQRHTTIGDELVARIPTVTAQARSVVRHHHERWDGTGYPDGLRGETIPEGARIFSVADVYDALTSERPYKAAWTPQEALAELAAQAGRQFDPEIVRAALQVLTSASALSEPGTSARTVAGLE</sequence>
<dbReference type="PROSITE" id="PS50887">
    <property type="entry name" value="GGDEF"/>
    <property type="match status" value="1"/>
</dbReference>
<evidence type="ECO:0000259" key="1">
    <source>
        <dbReference type="PROSITE" id="PS50887"/>
    </source>
</evidence>
<comment type="caution">
    <text evidence="3">The sequence shown here is derived from an EMBL/GenBank/DDBJ whole genome shotgun (WGS) entry which is preliminary data.</text>
</comment>
<evidence type="ECO:0008006" key="5">
    <source>
        <dbReference type="Google" id="ProtNLM"/>
    </source>
</evidence>
<dbReference type="SUPFAM" id="SSF55073">
    <property type="entry name" value="Nucleotide cyclase"/>
    <property type="match status" value="1"/>
</dbReference>
<evidence type="ECO:0000259" key="2">
    <source>
        <dbReference type="PROSITE" id="PS51832"/>
    </source>
</evidence>
<dbReference type="InterPro" id="IPR029016">
    <property type="entry name" value="GAF-like_dom_sf"/>
</dbReference>
<dbReference type="Proteomes" id="UP000603865">
    <property type="component" value="Unassembled WGS sequence"/>
</dbReference>
<dbReference type="Gene3D" id="1.10.3210.10">
    <property type="entry name" value="Hypothetical protein af1432"/>
    <property type="match status" value="1"/>
</dbReference>
<dbReference type="SMART" id="SM00471">
    <property type="entry name" value="HDc"/>
    <property type="match status" value="1"/>
</dbReference>
<dbReference type="CDD" id="cd00077">
    <property type="entry name" value="HDc"/>
    <property type="match status" value="1"/>
</dbReference>